<keyword evidence="1" id="KW-0472">Membrane</keyword>
<comment type="caution">
    <text evidence="2">The sequence shown here is derived from an EMBL/GenBank/DDBJ whole genome shotgun (WGS) entry which is preliminary data.</text>
</comment>
<sequence length="404" mass="45172">MTEVGGSCKQRFSWMRCAGFEALGVQKLRYFSLIYYHFFRVIGGYPTVIDSFYPTLKNVTSSDSPERLPPLWDTSSSRVLNWSCDAFPGDSNTCVSTITADKCRKNSQYSVGFWRTANYSCIKNGQLVSCAEVTLEGDVCRDVVISIRNSSTSYFELNDLKLHSLLTQTYFGRSDMRSECHHPGYPLITTQPLQLLQAGANGYCEPSSTLLQFGINRTTQCIVDISAMTSDGACPPLVQLRNTFVSNVSYICNCGLCQTPVLRDRVPKQQNNSTACLIPHMVTVTIVHSNGYINGAHVGFDYRTTSPRESTALLTTRLLFVQYQPPCKKTRFELKRGLFHCPSDVTCWQELWLPFSDVLESTVSPIGSLVIILALALLILRNGRKKGAECDCAIARKLYNESEH</sequence>
<gene>
    <name evidence="2" type="ORF">CYNAS_LOCUS9921</name>
</gene>
<dbReference type="AlphaFoldDB" id="A0AA36GTN9"/>
<organism evidence="2 3">
    <name type="scientific">Cylicocyclus nassatus</name>
    <name type="common">Nematode worm</name>
    <dbReference type="NCBI Taxonomy" id="53992"/>
    <lineage>
        <taxon>Eukaryota</taxon>
        <taxon>Metazoa</taxon>
        <taxon>Ecdysozoa</taxon>
        <taxon>Nematoda</taxon>
        <taxon>Chromadorea</taxon>
        <taxon>Rhabditida</taxon>
        <taxon>Rhabditina</taxon>
        <taxon>Rhabditomorpha</taxon>
        <taxon>Strongyloidea</taxon>
        <taxon>Strongylidae</taxon>
        <taxon>Cylicocyclus</taxon>
    </lineage>
</organism>
<reference evidence="2" key="1">
    <citation type="submission" date="2023-07" db="EMBL/GenBank/DDBJ databases">
        <authorList>
            <consortium name="CYATHOMIX"/>
        </authorList>
    </citation>
    <scope>NUCLEOTIDE SEQUENCE</scope>
    <source>
        <strain evidence="2">N/A</strain>
    </source>
</reference>
<feature type="transmembrane region" description="Helical" evidence="1">
    <location>
        <begin position="363"/>
        <end position="380"/>
    </location>
</feature>
<name>A0AA36GTN9_CYLNA</name>
<protein>
    <submittedName>
        <fullName evidence="2">Uncharacterized protein</fullName>
    </submittedName>
</protein>
<keyword evidence="1" id="KW-0812">Transmembrane</keyword>
<dbReference type="Proteomes" id="UP001176961">
    <property type="component" value="Unassembled WGS sequence"/>
</dbReference>
<evidence type="ECO:0000256" key="1">
    <source>
        <dbReference type="SAM" id="Phobius"/>
    </source>
</evidence>
<dbReference type="EMBL" id="CATQJL010000223">
    <property type="protein sequence ID" value="CAJ0597938.1"/>
    <property type="molecule type" value="Genomic_DNA"/>
</dbReference>
<proteinExistence type="predicted"/>
<keyword evidence="3" id="KW-1185">Reference proteome</keyword>
<evidence type="ECO:0000313" key="3">
    <source>
        <dbReference type="Proteomes" id="UP001176961"/>
    </source>
</evidence>
<accession>A0AA36GTN9</accession>
<evidence type="ECO:0000313" key="2">
    <source>
        <dbReference type="EMBL" id="CAJ0597938.1"/>
    </source>
</evidence>
<keyword evidence="1" id="KW-1133">Transmembrane helix</keyword>